<evidence type="ECO:0000256" key="4">
    <source>
        <dbReference type="ARBA" id="ARBA00023125"/>
    </source>
</evidence>
<dbReference type="GO" id="GO:0003677">
    <property type="term" value="F:DNA binding"/>
    <property type="evidence" value="ECO:0007669"/>
    <property type="project" value="UniProtKB-KW"/>
</dbReference>
<sequence length="155" mass="17203">MPHTHKDQDTPELLLENQLCFAVYSAAHAFTAAYKPLLDQIGVTYPQYLVLLVLWEANGSSVGEIGGKLNLDSGTLTPLLKRLEAQGFVSRNRDKNDERVVRVHLTAMGRDARIHAVAARRAIVCSLETTEPEIQKLKTLVTELDGRLRTSGPNR</sequence>
<dbReference type="InterPro" id="IPR036388">
    <property type="entry name" value="WH-like_DNA-bd_sf"/>
</dbReference>
<comment type="caution">
    <text evidence="7">The sequence shown here is derived from an EMBL/GenBank/DDBJ whole genome shotgun (WGS) entry which is preliminary data.</text>
</comment>
<evidence type="ECO:0000256" key="1">
    <source>
        <dbReference type="ARBA" id="ARBA00004496"/>
    </source>
</evidence>
<proteinExistence type="predicted"/>
<feature type="domain" description="HTH marR-type" evidence="6">
    <location>
        <begin position="16"/>
        <end position="146"/>
    </location>
</feature>
<keyword evidence="2" id="KW-0963">Cytoplasm</keyword>
<dbReference type="Proteomes" id="UP000603912">
    <property type="component" value="Unassembled WGS sequence"/>
</dbReference>
<dbReference type="Pfam" id="PF22381">
    <property type="entry name" value="Staph_reg_Sar_Rot"/>
    <property type="match status" value="1"/>
</dbReference>
<reference evidence="7" key="2">
    <citation type="submission" date="2020-09" db="EMBL/GenBank/DDBJ databases">
        <authorList>
            <person name="Sun Q."/>
            <person name="Zhou Y."/>
        </authorList>
    </citation>
    <scope>NUCLEOTIDE SEQUENCE</scope>
    <source>
        <strain evidence="7">CGMCC 1.12214</strain>
    </source>
</reference>
<protein>
    <submittedName>
        <fullName evidence="7">MarR family transcriptional regulator</fullName>
    </submittedName>
</protein>
<evidence type="ECO:0000256" key="3">
    <source>
        <dbReference type="ARBA" id="ARBA00023015"/>
    </source>
</evidence>
<accession>A0A917MI66</accession>
<evidence type="ECO:0000313" key="7">
    <source>
        <dbReference type="EMBL" id="GGH24753.1"/>
    </source>
</evidence>
<dbReference type="GO" id="GO:0005737">
    <property type="term" value="C:cytoplasm"/>
    <property type="evidence" value="ECO:0007669"/>
    <property type="project" value="UniProtKB-SubCell"/>
</dbReference>
<evidence type="ECO:0000256" key="2">
    <source>
        <dbReference type="ARBA" id="ARBA00022490"/>
    </source>
</evidence>
<dbReference type="FunFam" id="1.10.10.10:FF:000163">
    <property type="entry name" value="MarR family transcriptional regulator"/>
    <property type="match status" value="1"/>
</dbReference>
<dbReference type="PRINTS" id="PR00598">
    <property type="entry name" value="HTHMARR"/>
</dbReference>
<dbReference type="EMBL" id="BMES01000002">
    <property type="protein sequence ID" value="GGH24753.1"/>
    <property type="molecule type" value="Genomic_DNA"/>
</dbReference>
<reference evidence="7" key="1">
    <citation type="journal article" date="2014" name="Int. J. Syst. Evol. Microbiol.">
        <title>Complete genome sequence of Corynebacterium casei LMG S-19264T (=DSM 44701T), isolated from a smear-ripened cheese.</title>
        <authorList>
            <consortium name="US DOE Joint Genome Institute (JGI-PGF)"/>
            <person name="Walter F."/>
            <person name="Albersmeier A."/>
            <person name="Kalinowski J."/>
            <person name="Ruckert C."/>
        </authorList>
    </citation>
    <scope>NUCLEOTIDE SEQUENCE</scope>
    <source>
        <strain evidence="7">CGMCC 1.12214</strain>
    </source>
</reference>
<keyword evidence="8" id="KW-1185">Reference proteome</keyword>
<dbReference type="InterPro" id="IPR039422">
    <property type="entry name" value="MarR/SlyA-like"/>
</dbReference>
<dbReference type="AlphaFoldDB" id="A0A917MI66"/>
<comment type="subcellular location">
    <subcellularLocation>
        <location evidence="1">Cytoplasm</location>
    </subcellularLocation>
</comment>
<keyword evidence="5" id="KW-0804">Transcription</keyword>
<dbReference type="PANTHER" id="PTHR33164">
    <property type="entry name" value="TRANSCRIPTIONAL REGULATOR, MARR FAMILY"/>
    <property type="match status" value="1"/>
</dbReference>
<organism evidence="7 8">
    <name type="scientific">Alsobacter metallidurans</name>
    <dbReference type="NCBI Taxonomy" id="340221"/>
    <lineage>
        <taxon>Bacteria</taxon>
        <taxon>Pseudomonadati</taxon>
        <taxon>Pseudomonadota</taxon>
        <taxon>Alphaproteobacteria</taxon>
        <taxon>Hyphomicrobiales</taxon>
        <taxon>Alsobacteraceae</taxon>
        <taxon>Alsobacter</taxon>
    </lineage>
</organism>
<name>A0A917MI66_9HYPH</name>
<dbReference type="SMART" id="SM00347">
    <property type="entry name" value="HTH_MARR"/>
    <property type="match status" value="1"/>
</dbReference>
<dbReference type="RefSeq" id="WP_188518662.1">
    <property type="nucleotide sequence ID" value="NZ_BMES01000002.1"/>
</dbReference>
<evidence type="ECO:0000259" key="6">
    <source>
        <dbReference type="PROSITE" id="PS50995"/>
    </source>
</evidence>
<keyword evidence="4" id="KW-0238">DNA-binding</keyword>
<dbReference type="GO" id="GO:0006950">
    <property type="term" value="P:response to stress"/>
    <property type="evidence" value="ECO:0007669"/>
    <property type="project" value="TreeGrafter"/>
</dbReference>
<dbReference type="Gene3D" id="1.10.10.10">
    <property type="entry name" value="Winged helix-like DNA-binding domain superfamily/Winged helix DNA-binding domain"/>
    <property type="match status" value="1"/>
</dbReference>
<dbReference type="PANTHER" id="PTHR33164:SF5">
    <property type="entry name" value="ORGANIC HYDROPEROXIDE RESISTANCE TRANSCRIPTIONAL REGULATOR"/>
    <property type="match status" value="1"/>
</dbReference>
<dbReference type="GO" id="GO:0003700">
    <property type="term" value="F:DNA-binding transcription factor activity"/>
    <property type="evidence" value="ECO:0007669"/>
    <property type="project" value="InterPro"/>
</dbReference>
<evidence type="ECO:0000256" key="5">
    <source>
        <dbReference type="ARBA" id="ARBA00023163"/>
    </source>
</evidence>
<dbReference type="InterPro" id="IPR055166">
    <property type="entry name" value="Transc_reg_Sar_Rot_HTH"/>
</dbReference>
<dbReference type="PROSITE" id="PS50995">
    <property type="entry name" value="HTH_MARR_2"/>
    <property type="match status" value="1"/>
</dbReference>
<dbReference type="SUPFAM" id="SSF46785">
    <property type="entry name" value="Winged helix' DNA-binding domain"/>
    <property type="match status" value="1"/>
</dbReference>
<keyword evidence="3" id="KW-0805">Transcription regulation</keyword>
<evidence type="ECO:0000313" key="8">
    <source>
        <dbReference type="Proteomes" id="UP000603912"/>
    </source>
</evidence>
<gene>
    <name evidence="7" type="ORF">GCM10007036_31380</name>
</gene>
<dbReference type="InterPro" id="IPR036390">
    <property type="entry name" value="WH_DNA-bd_sf"/>
</dbReference>
<dbReference type="InterPro" id="IPR000835">
    <property type="entry name" value="HTH_MarR-typ"/>
</dbReference>